<dbReference type="InterPro" id="IPR000182">
    <property type="entry name" value="GNAT_dom"/>
</dbReference>
<dbReference type="GO" id="GO:0016740">
    <property type="term" value="F:transferase activity"/>
    <property type="evidence" value="ECO:0007669"/>
    <property type="project" value="UniProtKB-KW"/>
</dbReference>
<protein>
    <submittedName>
        <fullName evidence="2">GNAT family protein</fullName>
        <ecNumber evidence="2">2.-.-.-</ecNumber>
    </submittedName>
</protein>
<dbReference type="SUPFAM" id="SSF55729">
    <property type="entry name" value="Acyl-CoA N-acyltransferases (Nat)"/>
    <property type="match status" value="1"/>
</dbReference>
<gene>
    <name evidence="2" type="ORF">AAEO50_06915</name>
</gene>
<feature type="domain" description="N-acetyltransferase" evidence="1">
    <location>
        <begin position="13"/>
        <end position="184"/>
    </location>
</feature>
<dbReference type="Gene3D" id="3.40.630.30">
    <property type="match status" value="1"/>
</dbReference>
<accession>A0ABU9KAR7</accession>
<comment type="caution">
    <text evidence="2">The sequence shown here is derived from an EMBL/GenBank/DDBJ whole genome shotgun (WGS) entry which is preliminary data.</text>
</comment>
<dbReference type="EMBL" id="JBBYAF010000010">
    <property type="protein sequence ID" value="MEL3972003.1"/>
    <property type="molecule type" value="Genomic_DNA"/>
</dbReference>
<dbReference type="RefSeq" id="WP_341981857.1">
    <property type="nucleotide sequence ID" value="NZ_JBBYAF010000010.1"/>
</dbReference>
<keyword evidence="2" id="KW-0808">Transferase</keyword>
<evidence type="ECO:0000313" key="2">
    <source>
        <dbReference type="EMBL" id="MEL3972003.1"/>
    </source>
</evidence>
<evidence type="ECO:0000313" key="3">
    <source>
        <dbReference type="Proteomes" id="UP001389717"/>
    </source>
</evidence>
<dbReference type="Proteomes" id="UP001389717">
    <property type="component" value="Unassembled WGS sequence"/>
</dbReference>
<dbReference type="Pfam" id="PF13302">
    <property type="entry name" value="Acetyltransf_3"/>
    <property type="match status" value="1"/>
</dbReference>
<organism evidence="2 3">
    <name type="scientific">Rossellomorea oryzaecorticis</name>
    <dbReference type="NCBI Taxonomy" id="1396505"/>
    <lineage>
        <taxon>Bacteria</taxon>
        <taxon>Bacillati</taxon>
        <taxon>Bacillota</taxon>
        <taxon>Bacilli</taxon>
        <taxon>Bacillales</taxon>
        <taxon>Bacillaceae</taxon>
        <taxon>Rossellomorea</taxon>
    </lineage>
</organism>
<sequence length="187" mass="22080">MDKRSLSIETTRLIVRPFLKSDYHNWLHQNMNKLPSQHKYDIGVQDMSECTEFWFRDMIEQQNEMMNNDEVYIFGIFLKHTGAYIGSIDFSTLMRLNFHWGRVGYTLNNTHWGQGYGKEAVRGALKIAFGKINYHRVEAHINLDNIPSIRLAEGVGMQYECTRKGFINENGKWTDNLIYYMNAEDYF</sequence>
<name>A0ABU9KAR7_9BACI</name>
<dbReference type="PANTHER" id="PTHR43792">
    <property type="entry name" value="GNAT FAMILY, PUTATIVE (AFU_ORTHOLOGUE AFUA_3G00765)-RELATED-RELATED"/>
    <property type="match status" value="1"/>
</dbReference>
<dbReference type="PROSITE" id="PS51186">
    <property type="entry name" value="GNAT"/>
    <property type="match status" value="1"/>
</dbReference>
<dbReference type="EC" id="2.-.-.-" evidence="2"/>
<evidence type="ECO:0000259" key="1">
    <source>
        <dbReference type="PROSITE" id="PS51186"/>
    </source>
</evidence>
<dbReference type="InterPro" id="IPR016181">
    <property type="entry name" value="Acyl_CoA_acyltransferase"/>
</dbReference>
<proteinExistence type="predicted"/>
<reference evidence="2 3" key="1">
    <citation type="submission" date="2024-04" db="EMBL/GenBank/DDBJ databases">
        <title>Bacillus oryzaecorticis sp. nov., a moderately halophilic bacterium isolated from rice husks.</title>
        <authorList>
            <person name="Zhu H.-S."/>
        </authorList>
    </citation>
    <scope>NUCLEOTIDE SEQUENCE [LARGE SCALE GENOMIC DNA]</scope>
    <source>
        <strain evidence="2 3">ZC255</strain>
    </source>
</reference>
<keyword evidence="3" id="KW-1185">Reference proteome</keyword>
<dbReference type="InterPro" id="IPR051531">
    <property type="entry name" value="N-acetyltransferase"/>
</dbReference>